<evidence type="ECO:0000313" key="1">
    <source>
        <dbReference type="EMBL" id="CEY58386.1"/>
    </source>
</evidence>
<protein>
    <submittedName>
        <fullName evidence="1">Uncharacterized protein</fullName>
    </submittedName>
</protein>
<dbReference type="RefSeq" id="WP_050222949.1">
    <property type="nucleotide sequence ID" value="NZ_CFGT01000004.1"/>
</dbReference>
<accession>A0A2N9ZZ51</accession>
<dbReference type="InterPro" id="IPR053916">
    <property type="entry name" value="DUF6978"/>
</dbReference>
<gene>
    <name evidence="1" type="ORF">ERS020247_00676</name>
</gene>
<name>A0A2N9ZZ51_9STRE</name>
<dbReference type="Pfam" id="PF22398">
    <property type="entry name" value="DUF6978"/>
    <property type="match status" value="1"/>
</dbReference>
<dbReference type="Proteomes" id="UP000048179">
    <property type="component" value="Unassembled WGS sequence"/>
</dbReference>
<sequence length="156" mass="18315">MKELLLTDSEAKALIKIIKAIANKHNRTLTNRSSGTIDLVCKHDTRFILNYFYSTTSKVFHLRETQHNYTLLRINLNNKFHKNANGEKVWGNRVNIFSEEEYYQKGDETTHYKAYPLPYEDILNTDDFLNMLDNLLDYTNVNNPENIAINIQEDLL</sequence>
<dbReference type="EMBL" id="CFGT01000004">
    <property type="protein sequence ID" value="CEY58386.1"/>
    <property type="molecule type" value="Genomic_DNA"/>
</dbReference>
<reference evidence="1 2" key="1">
    <citation type="submission" date="2015-03" db="EMBL/GenBank/DDBJ databases">
        <authorList>
            <consortium name="Pathogen Informatics"/>
        </authorList>
    </citation>
    <scope>NUCLEOTIDE SEQUENCE [LARGE SCALE GENOMIC DNA]</scope>
    <source>
        <strain evidence="1 2">SMRU737</strain>
    </source>
</reference>
<dbReference type="AlphaFoldDB" id="A0A2N9ZZ51"/>
<organism evidence="1 2">
    <name type="scientific">Streptococcus pseudopneumoniae</name>
    <dbReference type="NCBI Taxonomy" id="257758"/>
    <lineage>
        <taxon>Bacteria</taxon>
        <taxon>Bacillati</taxon>
        <taxon>Bacillota</taxon>
        <taxon>Bacilli</taxon>
        <taxon>Lactobacillales</taxon>
        <taxon>Streptococcaceae</taxon>
        <taxon>Streptococcus</taxon>
    </lineage>
</organism>
<proteinExistence type="predicted"/>
<evidence type="ECO:0000313" key="2">
    <source>
        <dbReference type="Proteomes" id="UP000048179"/>
    </source>
</evidence>